<accession>A0AAD5NVM7</accession>
<keyword evidence="2" id="KW-1185">Reference proteome</keyword>
<evidence type="ECO:0000313" key="1">
    <source>
        <dbReference type="EMBL" id="KAI9185010.1"/>
    </source>
</evidence>
<dbReference type="EMBL" id="JAJSOW010000100">
    <property type="protein sequence ID" value="KAI9185010.1"/>
    <property type="molecule type" value="Genomic_DNA"/>
</dbReference>
<dbReference type="AlphaFoldDB" id="A0AAD5NVM7"/>
<evidence type="ECO:0000313" key="2">
    <source>
        <dbReference type="Proteomes" id="UP001064489"/>
    </source>
</evidence>
<dbReference type="Proteomes" id="UP001064489">
    <property type="component" value="Chromosome 3"/>
</dbReference>
<proteinExistence type="predicted"/>
<reference evidence="1" key="1">
    <citation type="journal article" date="2022" name="Plant J.">
        <title>Strategies of tolerance reflected in two North American maple genomes.</title>
        <authorList>
            <person name="McEvoy S.L."/>
            <person name="Sezen U.U."/>
            <person name="Trouern-Trend A."/>
            <person name="McMahon S.M."/>
            <person name="Schaberg P.G."/>
            <person name="Yang J."/>
            <person name="Wegrzyn J.L."/>
            <person name="Swenson N.G."/>
        </authorList>
    </citation>
    <scope>NUCLEOTIDE SEQUENCE</scope>
    <source>
        <strain evidence="1">91603</strain>
    </source>
</reference>
<comment type="caution">
    <text evidence="1">The sequence shown here is derived from an EMBL/GenBank/DDBJ whole genome shotgun (WGS) entry which is preliminary data.</text>
</comment>
<sequence length="69" mass="7855">MVAMDLVLQGVNRCSENLATIFHLCNIQDLQHKPFHLTYGMYPVEDGTATFLELLDQAKRKQQSKESST</sequence>
<organism evidence="1 2">
    <name type="scientific">Acer negundo</name>
    <name type="common">Box elder</name>
    <dbReference type="NCBI Taxonomy" id="4023"/>
    <lineage>
        <taxon>Eukaryota</taxon>
        <taxon>Viridiplantae</taxon>
        <taxon>Streptophyta</taxon>
        <taxon>Embryophyta</taxon>
        <taxon>Tracheophyta</taxon>
        <taxon>Spermatophyta</taxon>
        <taxon>Magnoliopsida</taxon>
        <taxon>eudicotyledons</taxon>
        <taxon>Gunneridae</taxon>
        <taxon>Pentapetalae</taxon>
        <taxon>rosids</taxon>
        <taxon>malvids</taxon>
        <taxon>Sapindales</taxon>
        <taxon>Sapindaceae</taxon>
        <taxon>Hippocastanoideae</taxon>
        <taxon>Acereae</taxon>
        <taxon>Acer</taxon>
    </lineage>
</organism>
<reference evidence="1" key="2">
    <citation type="submission" date="2023-02" db="EMBL/GenBank/DDBJ databases">
        <authorList>
            <person name="Swenson N.G."/>
            <person name="Wegrzyn J.L."/>
            <person name="Mcevoy S.L."/>
        </authorList>
    </citation>
    <scope>NUCLEOTIDE SEQUENCE</scope>
    <source>
        <strain evidence="1">91603</strain>
        <tissue evidence="1">Leaf</tissue>
    </source>
</reference>
<gene>
    <name evidence="1" type="ORF">LWI28_003351</name>
</gene>
<name>A0AAD5NVM7_ACENE</name>
<protein>
    <submittedName>
        <fullName evidence="1">Uncharacterized protein</fullName>
    </submittedName>
</protein>